<proteinExistence type="inferred from homology"/>
<dbReference type="EMBL" id="FTOQ01000004">
    <property type="protein sequence ID" value="SIS85067.1"/>
    <property type="molecule type" value="Genomic_DNA"/>
</dbReference>
<feature type="chain" id="PRO_5013337779" evidence="3">
    <location>
        <begin position="24"/>
        <end position="433"/>
    </location>
</feature>
<dbReference type="RefSeq" id="WP_076447801.1">
    <property type="nucleotide sequence ID" value="NZ_FTOQ01000004.1"/>
</dbReference>
<dbReference type="InterPro" id="IPR028081">
    <property type="entry name" value="Leu-bd"/>
</dbReference>
<dbReference type="CDD" id="cd06334">
    <property type="entry name" value="PBP1_ABC_ligand_binding-like"/>
    <property type="match status" value="1"/>
</dbReference>
<dbReference type="SUPFAM" id="SSF53822">
    <property type="entry name" value="Periplasmic binding protein-like I"/>
    <property type="match status" value="1"/>
</dbReference>
<evidence type="ECO:0000313" key="5">
    <source>
        <dbReference type="EMBL" id="SIS85067.1"/>
    </source>
</evidence>
<evidence type="ECO:0000256" key="3">
    <source>
        <dbReference type="SAM" id="SignalP"/>
    </source>
</evidence>
<dbReference type="PANTHER" id="PTHR47235:SF1">
    <property type="entry name" value="BLR6548 PROTEIN"/>
    <property type="match status" value="1"/>
</dbReference>
<feature type="signal peptide" evidence="3">
    <location>
        <begin position="1"/>
        <end position="23"/>
    </location>
</feature>
<keyword evidence="6" id="KW-1185">Reference proteome</keyword>
<evidence type="ECO:0000256" key="2">
    <source>
        <dbReference type="ARBA" id="ARBA00022729"/>
    </source>
</evidence>
<evidence type="ECO:0000313" key="6">
    <source>
        <dbReference type="Proteomes" id="UP000186684"/>
    </source>
</evidence>
<organism evidence="5 6">
    <name type="scientific">Roseivivax lentus</name>
    <dbReference type="NCBI Taxonomy" id="633194"/>
    <lineage>
        <taxon>Bacteria</taxon>
        <taxon>Pseudomonadati</taxon>
        <taxon>Pseudomonadota</taxon>
        <taxon>Alphaproteobacteria</taxon>
        <taxon>Rhodobacterales</taxon>
        <taxon>Roseobacteraceae</taxon>
        <taxon>Roseivivax</taxon>
    </lineage>
</organism>
<gene>
    <name evidence="5" type="ORF">SAMN05421759_104293</name>
</gene>
<name>A0A1N7MGB7_9RHOB</name>
<dbReference type="InterPro" id="IPR028082">
    <property type="entry name" value="Peripla_BP_I"/>
</dbReference>
<evidence type="ECO:0000256" key="1">
    <source>
        <dbReference type="ARBA" id="ARBA00010062"/>
    </source>
</evidence>
<dbReference type="STRING" id="633194.SAMN05421759_104293"/>
<dbReference type="Proteomes" id="UP000186684">
    <property type="component" value="Unassembled WGS sequence"/>
</dbReference>
<comment type="similarity">
    <text evidence="1">Belongs to the leucine-binding protein family.</text>
</comment>
<dbReference type="OrthoDB" id="8184122at2"/>
<evidence type="ECO:0000259" key="4">
    <source>
        <dbReference type="Pfam" id="PF13458"/>
    </source>
</evidence>
<sequence>MKHFTKLAAAAVLGATLGTAAVAQELYAPNLAYRTGPFAATGIPLMNGQADYFAMLNARDGGVGGIKVNAEECETGYSTEKGVECYEKTKGRSIVTQPWSTGITLQVLPKTNVDEIPILAPGYGFSPMADGKVFQWAFNTPSGYWDAASMILQYLQDENGSLDGKKIAFLHLDHPYGKEPLPLLEKKAGELNFELLPIPVGLKEMQNQSAQWLQIRRERPDYVVMWGWGAMNAGAITEAVKTKYPMENFIGVWWAGHDADLKIVGADGAGYKSISWSFPNPEAPVMADIQKYVVDAGLSQSNPEEMAGVFYGRGVVISAILAEGIAAAQNEFGVAEIDASQLRWGLENINMTEERIEELGLTGMVPPFATSCANHTGHSGGWMLEWDGEQFVKVSDHMLPDTSDYQQLIADKAAEYAEANAPWPTNEDCNVGG</sequence>
<dbReference type="Gene3D" id="3.40.50.2300">
    <property type="match status" value="2"/>
</dbReference>
<protein>
    <submittedName>
        <fullName evidence="5">Amino acid/amide ABC transporter substrate-binding protein, HAAT family</fullName>
    </submittedName>
</protein>
<dbReference type="AlphaFoldDB" id="A0A1N7MGB7"/>
<accession>A0A1N7MGB7</accession>
<keyword evidence="2 3" id="KW-0732">Signal</keyword>
<dbReference type="Pfam" id="PF13458">
    <property type="entry name" value="Peripla_BP_6"/>
    <property type="match status" value="1"/>
</dbReference>
<feature type="domain" description="Leucine-binding protein" evidence="4">
    <location>
        <begin position="31"/>
        <end position="388"/>
    </location>
</feature>
<dbReference type="PANTHER" id="PTHR47235">
    <property type="entry name" value="BLR6548 PROTEIN"/>
    <property type="match status" value="1"/>
</dbReference>
<reference evidence="6" key="1">
    <citation type="submission" date="2017-01" db="EMBL/GenBank/DDBJ databases">
        <authorList>
            <person name="Varghese N."/>
            <person name="Submissions S."/>
        </authorList>
    </citation>
    <scope>NUCLEOTIDE SEQUENCE [LARGE SCALE GENOMIC DNA]</scope>
    <source>
        <strain evidence="6">DSM 29430</strain>
    </source>
</reference>